<organism evidence="1 2">
    <name type="scientific">Rhamnusium bicolor</name>
    <dbReference type="NCBI Taxonomy" id="1586634"/>
    <lineage>
        <taxon>Eukaryota</taxon>
        <taxon>Metazoa</taxon>
        <taxon>Ecdysozoa</taxon>
        <taxon>Arthropoda</taxon>
        <taxon>Hexapoda</taxon>
        <taxon>Insecta</taxon>
        <taxon>Pterygota</taxon>
        <taxon>Neoptera</taxon>
        <taxon>Endopterygota</taxon>
        <taxon>Coleoptera</taxon>
        <taxon>Polyphaga</taxon>
        <taxon>Cucujiformia</taxon>
        <taxon>Chrysomeloidea</taxon>
        <taxon>Cerambycidae</taxon>
        <taxon>Lepturinae</taxon>
        <taxon>Rhagiini</taxon>
        <taxon>Rhamnusium</taxon>
    </lineage>
</organism>
<evidence type="ECO:0000313" key="2">
    <source>
        <dbReference type="Proteomes" id="UP001162156"/>
    </source>
</evidence>
<gene>
    <name evidence="1" type="ORF">NQ314_008116</name>
</gene>
<reference evidence="1" key="1">
    <citation type="journal article" date="2023" name="Insect Mol. Biol.">
        <title>Genome sequencing provides insights into the evolution of gene families encoding plant cell wall-degrading enzymes in longhorned beetles.</title>
        <authorList>
            <person name="Shin N.R."/>
            <person name="Okamura Y."/>
            <person name="Kirsch R."/>
            <person name="Pauchet Y."/>
        </authorList>
    </citation>
    <scope>NUCLEOTIDE SEQUENCE</scope>
    <source>
        <strain evidence="1">RBIC_L_NR</strain>
    </source>
</reference>
<sequence length="97" mass="11485">MYNLYKIKFDEEGLPKNETGKSWVYHEIFKTEFNLGFNVPSNDTCDVCDNLRMILQECQSEDQRVVVQQQIDSNLKDAEIRYNIKKNDKVSFPEKTE</sequence>
<dbReference type="Proteomes" id="UP001162156">
    <property type="component" value="Unassembled WGS sequence"/>
</dbReference>
<name>A0AAV8YG38_9CUCU</name>
<evidence type="ECO:0000313" key="1">
    <source>
        <dbReference type="EMBL" id="KAJ8949763.1"/>
    </source>
</evidence>
<dbReference type="EMBL" id="JANEYF010002210">
    <property type="protein sequence ID" value="KAJ8949763.1"/>
    <property type="molecule type" value="Genomic_DNA"/>
</dbReference>
<dbReference type="AlphaFoldDB" id="A0AAV8YG38"/>
<accession>A0AAV8YG38</accession>
<comment type="caution">
    <text evidence="1">The sequence shown here is derived from an EMBL/GenBank/DDBJ whole genome shotgun (WGS) entry which is preliminary data.</text>
</comment>
<proteinExistence type="predicted"/>
<keyword evidence="2" id="KW-1185">Reference proteome</keyword>
<protein>
    <submittedName>
        <fullName evidence="1">Uncharacterized protein</fullName>
    </submittedName>
</protein>